<evidence type="ECO:0000313" key="5">
    <source>
        <dbReference type="Proteomes" id="UP001231189"/>
    </source>
</evidence>
<accession>A0AAD8SBQ4</accession>
<dbReference type="Pfam" id="PF00098">
    <property type="entry name" value="zf-CCHC"/>
    <property type="match status" value="2"/>
</dbReference>
<evidence type="ECO:0000256" key="2">
    <source>
        <dbReference type="SAM" id="MobiDB-lite"/>
    </source>
</evidence>
<dbReference type="AlphaFoldDB" id="A0AAD8SBQ4"/>
<proteinExistence type="predicted"/>
<comment type="caution">
    <text evidence="4">The sequence shown here is derived from an EMBL/GenBank/DDBJ whole genome shotgun (WGS) entry which is preliminary data.</text>
</comment>
<dbReference type="SUPFAM" id="SSF57756">
    <property type="entry name" value="Retrovirus zinc finger-like domains"/>
    <property type="match status" value="1"/>
</dbReference>
<name>A0AAD8SBQ4_LOLMU</name>
<dbReference type="PROSITE" id="PS50158">
    <property type="entry name" value="ZF_CCHC"/>
    <property type="match status" value="1"/>
</dbReference>
<dbReference type="EMBL" id="JAUUTY010000004">
    <property type="protein sequence ID" value="KAK1649000.1"/>
    <property type="molecule type" value="Genomic_DNA"/>
</dbReference>
<dbReference type="InterPro" id="IPR001878">
    <property type="entry name" value="Znf_CCHC"/>
</dbReference>
<feature type="domain" description="CCHC-type" evidence="3">
    <location>
        <begin position="121"/>
        <end position="135"/>
    </location>
</feature>
<evidence type="ECO:0000256" key="1">
    <source>
        <dbReference type="PROSITE-ProRule" id="PRU00047"/>
    </source>
</evidence>
<dbReference type="Proteomes" id="UP001231189">
    <property type="component" value="Unassembled WGS sequence"/>
</dbReference>
<keyword evidence="1" id="KW-0863">Zinc-finger</keyword>
<sequence>MRQGTFINQAKYIQDMLKRFDMKGANDIGTPMHLKCQLTLDEIGKAVDPKLYRSITCVVTNHVGEIEELEARVTSLKKDLVKGHEGKQSVNDKSGLGFNSNNKNKSTTHKRKKGHGHVKECFKCKIEGHHVRSCPLKKKPLGKKKQGKRPQDGDHGLPQGQAQGLPRLEERPLPKKDQAKAPVVEKSSEKKEKRRKCYICREKGHISSFCTIGNSSNPILIHGAYSLHEDKPDLRSPPHHVRQRRHVTQRYASPSMEVVDDAMEARGLKVNVKVMGSMEEIVKEKGTRREGRHCRSGRPALPPISTGTAALPLHLRMTALSPYLRRHYRPTTKSTNMNPLSLCMPKLPLLMGSLYIGSHLPLH</sequence>
<evidence type="ECO:0000313" key="4">
    <source>
        <dbReference type="EMBL" id="KAK1649000.1"/>
    </source>
</evidence>
<evidence type="ECO:0000259" key="3">
    <source>
        <dbReference type="PROSITE" id="PS50158"/>
    </source>
</evidence>
<feature type="region of interest" description="Disordered" evidence="2">
    <location>
        <begin position="135"/>
        <end position="188"/>
    </location>
</feature>
<protein>
    <recommendedName>
        <fullName evidence="3">CCHC-type domain-containing protein</fullName>
    </recommendedName>
</protein>
<feature type="region of interest" description="Disordered" evidence="2">
    <location>
        <begin position="286"/>
        <end position="306"/>
    </location>
</feature>
<feature type="region of interest" description="Disordered" evidence="2">
    <location>
        <begin position="80"/>
        <end position="114"/>
    </location>
</feature>
<reference evidence="4" key="1">
    <citation type="submission" date="2023-07" db="EMBL/GenBank/DDBJ databases">
        <title>A chromosome-level genome assembly of Lolium multiflorum.</title>
        <authorList>
            <person name="Chen Y."/>
            <person name="Copetti D."/>
            <person name="Kolliker R."/>
            <person name="Studer B."/>
        </authorList>
    </citation>
    <scope>NUCLEOTIDE SEQUENCE</scope>
    <source>
        <strain evidence="4">02402/16</strain>
        <tissue evidence="4">Leaf</tissue>
    </source>
</reference>
<feature type="compositionally biased region" description="Basic and acidic residues" evidence="2">
    <location>
        <begin position="167"/>
        <end position="179"/>
    </location>
</feature>
<keyword evidence="1" id="KW-0862">Zinc</keyword>
<keyword evidence="5" id="KW-1185">Reference proteome</keyword>
<dbReference type="GO" id="GO:0008270">
    <property type="term" value="F:zinc ion binding"/>
    <property type="evidence" value="ECO:0007669"/>
    <property type="project" value="UniProtKB-KW"/>
</dbReference>
<dbReference type="Gene3D" id="4.10.60.10">
    <property type="entry name" value="Zinc finger, CCHC-type"/>
    <property type="match status" value="1"/>
</dbReference>
<dbReference type="SMART" id="SM00343">
    <property type="entry name" value="ZnF_C2HC"/>
    <property type="match status" value="2"/>
</dbReference>
<keyword evidence="1" id="KW-0479">Metal-binding</keyword>
<gene>
    <name evidence="4" type="ORF">QYE76_066805</name>
</gene>
<feature type="compositionally biased region" description="Basic residues" evidence="2">
    <location>
        <begin position="135"/>
        <end position="148"/>
    </location>
</feature>
<dbReference type="GO" id="GO:0003676">
    <property type="term" value="F:nucleic acid binding"/>
    <property type="evidence" value="ECO:0007669"/>
    <property type="project" value="InterPro"/>
</dbReference>
<dbReference type="InterPro" id="IPR036875">
    <property type="entry name" value="Znf_CCHC_sf"/>
</dbReference>
<organism evidence="4 5">
    <name type="scientific">Lolium multiflorum</name>
    <name type="common">Italian ryegrass</name>
    <name type="synonym">Lolium perenne subsp. multiflorum</name>
    <dbReference type="NCBI Taxonomy" id="4521"/>
    <lineage>
        <taxon>Eukaryota</taxon>
        <taxon>Viridiplantae</taxon>
        <taxon>Streptophyta</taxon>
        <taxon>Embryophyta</taxon>
        <taxon>Tracheophyta</taxon>
        <taxon>Spermatophyta</taxon>
        <taxon>Magnoliopsida</taxon>
        <taxon>Liliopsida</taxon>
        <taxon>Poales</taxon>
        <taxon>Poaceae</taxon>
        <taxon>BOP clade</taxon>
        <taxon>Pooideae</taxon>
        <taxon>Poodae</taxon>
        <taxon>Poeae</taxon>
        <taxon>Poeae Chloroplast Group 2 (Poeae type)</taxon>
        <taxon>Loliodinae</taxon>
        <taxon>Loliinae</taxon>
        <taxon>Lolium</taxon>
    </lineage>
</organism>